<dbReference type="SMART" id="SM01388">
    <property type="entry name" value="Mob1_phocein"/>
    <property type="match status" value="1"/>
</dbReference>
<keyword evidence="1" id="KW-0862">Zinc</keyword>
<feature type="region of interest" description="Disordered" evidence="2">
    <location>
        <begin position="238"/>
        <end position="328"/>
    </location>
</feature>
<feature type="compositionally biased region" description="Acidic residues" evidence="2">
    <location>
        <begin position="376"/>
        <end position="387"/>
    </location>
</feature>
<dbReference type="Proteomes" id="UP000053477">
    <property type="component" value="Unassembled WGS sequence"/>
</dbReference>
<feature type="compositionally biased region" description="Acidic residues" evidence="2">
    <location>
        <begin position="400"/>
        <end position="412"/>
    </location>
</feature>
<organism evidence="3 4">
    <name type="scientific">Schizopora paradoxa</name>
    <dbReference type="NCBI Taxonomy" id="27342"/>
    <lineage>
        <taxon>Eukaryota</taxon>
        <taxon>Fungi</taxon>
        <taxon>Dikarya</taxon>
        <taxon>Basidiomycota</taxon>
        <taxon>Agaricomycotina</taxon>
        <taxon>Agaricomycetes</taxon>
        <taxon>Hymenochaetales</taxon>
        <taxon>Schizoporaceae</taxon>
        <taxon>Schizopora</taxon>
    </lineage>
</organism>
<keyword evidence="1" id="KW-0479">Metal-binding</keyword>
<feature type="binding site" evidence="1">
    <location>
        <position position="197"/>
    </location>
    <ligand>
        <name>Zn(2+)</name>
        <dbReference type="ChEBI" id="CHEBI:29105"/>
    </ligand>
</feature>
<proteinExistence type="predicted"/>
<sequence>MSVAVQAPCRPLRGSRLEDFYPPIPTEGPSLSNLESAFQLQEYISLLVRQNPHDVETIVATPEKVKSTSTTDEKAEDEAEKEGKTDIVVEESSWIYEQLRRLAQDLTHPLITSLQLECTRSSCPEMKAGEWLYLCVAHGQEGALEQCCAIDYIIHTLDSATALLNSPRAFPSRLTIPPASVRHFPSLARRLGRIFAHAYFHHREAFEHAEAESSLYARFLALTERFKLVPAEFLVIPSQSQSKASEDTEAPRLPAAMGPPTPATESTEQHSESDSGESASSASSTAAETQLEGGSDVDAIGRRSESPEKPSLSGMESPRKMGRSRTDTMIFSDAAAYSEELRASGSGSRGISSIERSPARPSGRELWEESTPSEKEEPESEETVNEEPEIKSKDYGLPTDGEEVEGKDEEIVEEPKSEPSPSDTSLESEEVETSHSDAPAVSSESLEGKEIVEISAETEEEHPSTTDSVDDAVPSAEEPHHEVACEQSEEVASNTEEEEKPKEDDAAEFVVVDEPGNIEESEVQEREGGDAQNESADRTSSENQEAASAAVSDHDAASTPQSDAEKEETIGKEENGDNALSSEKDDVPELVPQ</sequence>
<dbReference type="InParanoid" id="A0A0H2R2K4"/>
<evidence type="ECO:0000313" key="4">
    <source>
        <dbReference type="Proteomes" id="UP000053477"/>
    </source>
</evidence>
<dbReference type="Gene3D" id="1.20.140.30">
    <property type="entry name" value="MOB kinase activator"/>
    <property type="match status" value="1"/>
</dbReference>
<dbReference type="InterPro" id="IPR005301">
    <property type="entry name" value="MOB_kinase_act_fam"/>
</dbReference>
<feature type="compositionally biased region" description="Basic and acidic residues" evidence="2">
    <location>
        <begin position="523"/>
        <end position="540"/>
    </location>
</feature>
<dbReference type="OrthoDB" id="10262609at2759"/>
<dbReference type="STRING" id="27342.A0A0H2R2K4"/>
<evidence type="ECO:0000256" key="1">
    <source>
        <dbReference type="PIRSR" id="PIRSR605301-1"/>
    </source>
</evidence>
<dbReference type="PANTHER" id="PTHR22599">
    <property type="entry name" value="MPS ONE BINDER KINASE ACTIVATOR-LIKE MOB"/>
    <property type="match status" value="1"/>
</dbReference>
<feature type="binding site" evidence="1">
    <location>
        <position position="123"/>
    </location>
    <ligand>
        <name>Zn(2+)</name>
        <dbReference type="ChEBI" id="CHEBI:29105"/>
    </ligand>
</feature>
<feature type="binding site" evidence="1">
    <location>
        <position position="118"/>
    </location>
    <ligand>
        <name>Zn(2+)</name>
        <dbReference type="ChEBI" id="CHEBI:29105"/>
    </ligand>
</feature>
<name>A0A0H2R2K4_9AGAM</name>
<dbReference type="AlphaFoldDB" id="A0A0H2R2K4"/>
<feature type="region of interest" description="Disordered" evidence="2">
    <location>
        <begin position="341"/>
        <end position="593"/>
    </location>
</feature>
<dbReference type="InterPro" id="IPR036703">
    <property type="entry name" value="MOB_kinase_act_sf"/>
</dbReference>
<dbReference type="Pfam" id="PF03637">
    <property type="entry name" value="Mob1_phocein"/>
    <property type="match status" value="1"/>
</dbReference>
<protein>
    <submittedName>
        <fullName evidence="3">Mob1/phocein</fullName>
    </submittedName>
</protein>
<accession>A0A0H2R2K4</accession>
<evidence type="ECO:0000313" key="3">
    <source>
        <dbReference type="EMBL" id="KLO06014.1"/>
    </source>
</evidence>
<feature type="region of interest" description="Disordered" evidence="2">
    <location>
        <begin position="62"/>
        <end position="83"/>
    </location>
</feature>
<feature type="compositionally biased region" description="Basic and acidic residues" evidence="2">
    <location>
        <begin position="563"/>
        <end position="575"/>
    </location>
</feature>
<dbReference type="EMBL" id="KQ086246">
    <property type="protein sequence ID" value="KLO06014.1"/>
    <property type="molecule type" value="Genomic_DNA"/>
</dbReference>
<dbReference type="SUPFAM" id="SSF101152">
    <property type="entry name" value="Mob1/phocein"/>
    <property type="match status" value="1"/>
</dbReference>
<keyword evidence="4" id="KW-1185">Reference proteome</keyword>
<feature type="compositionally biased region" description="Low complexity" evidence="2">
    <location>
        <begin position="276"/>
        <end position="288"/>
    </location>
</feature>
<feature type="binding site" evidence="1">
    <location>
        <position position="202"/>
    </location>
    <ligand>
        <name>Zn(2+)</name>
        <dbReference type="ChEBI" id="CHEBI:29105"/>
    </ligand>
</feature>
<evidence type="ECO:0000256" key="2">
    <source>
        <dbReference type="SAM" id="MobiDB-lite"/>
    </source>
</evidence>
<feature type="compositionally biased region" description="Low complexity" evidence="2">
    <location>
        <begin position="344"/>
        <end position="356"/>
    </location>
</feature>
<reference evidence="3 4" key="1">
    <citation type="submission" date="2015-04" db="EMBL/GenBank/DDBJ databases">
        <title>Complete genome sequence of Schizopora paradoxa KUC8140, a cosmopolitan wood degrader in East Asia.</title>
        <authorList>
            <consortium name="DOE Joint Genome Institute"/>
            <person name="Min B."/>
            <person name="Park H."/>
            <person name="Jang Y."/>
            <person name="Kim J.-J."/>
            <person name="Kim K.H."/>
            <person name="Pangilinan J."/>
            <person name="Lipzen A."/>
            <person name="Riley R."/>
            <person name="Grigoriev I.V."/>
            <person name="Spatafora J.W."/>
            <person name="Choi I.-G."/>
        </authorList>
    </citation>
    <scope>NUCLEOTIDE SEQUENCE [LARGE SCALE GENOMIC DNA]</scope>
    <source>
        <strain evidence="3 4">KUC8140</strain>
    </source>
</reference>
<feature type="compositionally biased region" description="Basic and acidic residues" evidence="2">
    <location>
        <begin position="362"/>
        <end position="375"/>
    </location>
</feature>
<gene>
    <name evidence="3" type="ORF">SCHPADRAFT_1002569</name>
</gene>
<feature type="compositionally biased region" description="Basic and acidic residues" evidence="2">
    <location>
        <begin position="299"/>
        <end position="308"/>
    </location>
</feature>